<keyword evidence="2" id="KW-0812">Transmembrane</keyword>
<keyword evidence="2" id="KW-0472">Membrane</keyword>
<accession>A0ABR1CS51</accession>
<keyword evidence="4" id="KW-1185">Reference proteome</keyword>
<dbReference type="EMBL" id="JAVFWL010000003">
    <property type="protein sequence ID" value="KAK6740890.1"/>
    <property type="molecule type" value="Genomic_DNA"/>
</dbReference>
<name>A0ABR1CS51_NECAM</name>
<comment type="caution">
    <text evidence="3">The sequence shown here is derived from an EMBL/GenBank/DDBJ whole genome shotgun (WGS) entry which is preliminary data.</text>
</comment>
<feature type="region of interest" description="Disordered" evidence="1">
    <location>
        <begin position="99"/>
        <end position="118"/>
    </location>
</feature>
<evidence type="ECO:0000313" key="4">
    <source>
        <dbReference type="Proteomes" id="UP001303046"/>
    </source>
</evidence>
<protein>
    <submittedName>
        <fullName evidence="3">Uncharacterized protein</fullName>
    </submittedName>
</protein>
<evidence type="ECO:0000256" key="1">
    <source>
        <dbReference type="SAM" id="MobiDB-lite"/>
    </source>
</evidence>
<evidence type="ECO:0000256" key="2">
    <source>
        <dbReference type="SAM" id="Phobius"/>
    </source>
</evidence>
<organism evidence="3 4">
    <name type="scientific">Necator americanus</name>
    <name type="common">Human hookworm</name>
    <dbReference type="NCBI Taxonomy" id="51031"/>
    <lineage>
        <taxon>Eukaryota</taxon>
        <taxon>Metazoa</taxon>
        <taxon>Ecdysozoa</taxon>
        <taxon>Nematoda</taxon>
        <taxon>Chromadorea</taxon>
        <taxon>Rhabditida</taxon>
        <taxon>Rhabditina</taxon>
        <taxon>Rhabditomorpha</taxon>
        <taxon>Strongyloidea</taxon>
        <taxon>Ancylostomatidae</taxon>
        <taxon>Bunostominae</taxon>
        <taxon>Necator</taxon>
    </lineage>
</organism>
<gene>
    <name evidence="3" type="primary">Necator_chrIII.g9769</name>
    <name evidence="3" type="ORF">RB195_009004</name>
</gene>
<feature type="transmembrane region" description="Helical" evidence="2">
    <location>
        <begin position="125"/>
        <end position="141"/>
    </location>
</feature>
<reference evidence="3 4" key="1">
    <citation type="submission" date="2023-08" db="EMBL/GenBank/DDBJ databases">
        <title>A Necator americanus chromosomal reference genome.</title>
        <authorList>
            <person name="Ilik V."/>
            <person name="Petrzelkova K.J."/>
            <person name="Pardy F."/>
            <person name="Fuh T."/>
            <person name="Niatou-Singa F.S."/>
            <person name="Gouil Q."/>
            <person name="Baker L."/>
            <person name="Ritchie M.E."/>
            <person name="Jex A.R."/>
            <person name="Gazzola D."/>
            <person name="Li H."/>
            <person name="Toshio Fujiwara R."/>
            <person name="Zhan B."/>
            <person name="Aroian R.V."/>
            <person name="Pafco B."/>
            <person name="Schwarz E.M."/>
        </authorList>
    </citation>
    <scope>NUCLEOTIDE SEQUENCE [LARGE SCALE GENOMIC DNA]</scope>
    <source>
        <strain evidence="3 4">Aroian</strain>
        <tissue evidence="3">Whole animal</tissue>
    </source>
</reference>
<evidence type="ECO:0000313" key="3">
    <source>
        <dbReference type="EMBL" id="KAK6740890.1"/>
    </source>
</evidence>
<sequence>MYALARQFTTYEDDSKEYALLAILLNKLPRRIRSRIYDEGKNQENLVPTELLRILTKIVRKETTLEEMEDHRDYTNELYMNAAYQRHYKTNTIPNTEKSKFSGQDIARSRDPCTNPRQRMHPSQMVFAVVGAVVDVLPVVVDEADVLPVVVRGVVVDVLSVIVTGVVVDVLPVVVRGVVVDML</sequence>
<keyword evidence="2" id="KW-1133">Transmembrane helix</keyword>
<feature type="transmembrane region" description="Helical" evidence="2">
    <location>
        <begin position="153"/>
        <end position="175"/>
    </location>
</feature>
<proteinExistence type="predicted"/>
<dbReference type="Proteomes" id="UP001303046">
    <property type="component" value="Unassembled WGS sequence"/>
</dbReference>